<keyword evidence="1" id="KW-0812">Transmembrane</keyword>
<dbReference type="InterPro" id="IPR051599">
    <property type="entry name" value="Cell_Envelope_Assoc"/>
</dbReference>
<dbReference type="InterPro" id="IPR014729">
    <property type="entry name" value="Rossmann-like_a/b/a_fold"/>
</dbReference>
<dbReference type="CDD" id="cd06259">
    <property type="entry name" value="YdcF-like"/>
    <property type="match status" value="1"/>
</dbReference>
<sequence length="250" mass="27756">MTISGGNLLKYLLQPPGLQLLLLVIALLCWFRYRQLAFSLVAVSCVSLYLLSTGVVANALMRGLERDIPIAQIMAGTDKAAMVVLGTGVLSNTPEYDNEPQPSALLTQRLRYAHKLAVDTSLPVLVTGGSRYGINEADVMATYLLNVGQSVQWREDQSWSTEQNAEHTAGLLKPEGIETVYLVSHAWHLRRACQLFIREGFNCIPAPTAFAGKPVRYSRVSAWLPDALELRKSQLALHEYMGMLWLTLKR</sequence>
<organism evidence="3 4">
    <name type="scientific">Parendozoicomonas haliclonae</name>
    <dbReference type="NCBI Taxonomy" id="1960125"/>
    <lineage>
        <taxon>Bacteria</taxon>
        <taxon>Pseudomonadati</taxon>
        <taxon>Pseudomonadota</taxon>
        <taxon>Gammaproteobacteria</taxon>
        <taxon>Oceanospirillales</taxon>
        <taxon>Endozoicomonadaceae</taxon>
        <taxon>Parendozoicomonas</taxon>
    </lineage>
</organism>
<dbReference type="EMBL" id="FWPT01000008">
    <property type="protein sequence ID" value="SMA49553.1"/>
    <property type="molecule type" value="Genomic_DNA"/>
</dbReference>
<dbReference type="Gene3D" id="3.40.50.620">
    <property type="entry name" value="HUPs"/>
    <property type="match status" value="1"/>
</dbReference>
<dbReference type="InterPro" id="IPR003848">
    <property type="entry name" value="DUF218"/>
</dbReference>
<dbReference type="PANTHER" id="PTHR30336:SF4">
    <property type="entry name" value="ENVELOPE BIOGENESIS FACTOR ELYC"/>
    <property type="match status" value="1"/>
</dbReference>
<dbReference type="RefSeq" id="WP_087111960.1">
    <property type="nucleotide sequence ID" value="NZ_CBCSCN010000010.1"/>
</dbReference>
<name>A0A1X7AN93_9GAMM</name>
<keyword evidence="1" id="KW-0472">Membrane</keyword>
<proteinExistence type="predicted"/>
<dbReference type="GO" id="GO:0000270">
    <property type="term" value="P:peptidoglycan metabolic process"/>
    <property type="evidence" value="ECO:0007669"/>
    <property type="project" value="TreeGrafter"/>
</dbReference>
<feature type="domain" description="DUF218" evidence="2">
    <location>
        <begin position="81"/>
        <end position="242"/>
    </location>
</feature>
<keyword evidence="1" id="KW-1133">Transmembrane helix</keyword>
<dbReference type="Pfam" id="PF02698">
    <property type="entry name" value="DUF218"/>
    <property type="match status" value="1"/>
</dbReference>
<dbReference type="PANTHER" id="PTHR30336">
    <property type="entry name" value="INNER MEMBRANE PROTEIN, PROBABLE PERMEASE"/>
    <property type="match status" value="1"/>
</dbReference>
<evidence type="ECO:0000259" key="2">
    <source>
        <dbReference type="Pfam" id="PF02698"/>
    </source>
</evidence>
<feature type="transmembrane region" description="Helical" evidence="1">
    <location>
        <begin position="39"/>
        <end position="60"/>
    </location>
</feature>
<dbReference type="AlphaFoldDB" id="A0A1X7AN93"/>
<evidence type="ECO:0000256" key="1">
    <source>
        <dbReference type="SAM" id="Phobius"/>
    </source>
</evidence>
<feature type="transmembrane region" description="Helical" evidence="1">
    <location>
        <begin position="12"/>
        <end position="33"/>
    </location>
</feature>
<accession>A0A1X7AN93</accession>
<evidence type="ECO:0000313" key="4">
    <source>
        <dbReference type="Proteomes" id="UP000196573"/>
    </source>
</evidence>
<evidence type="ECO:0000313" key="3">
    <source>
        <dbReference type="EMBL" id="SMA49553.1"/>
    </source>
</evidence>
<gene>
    <name evidence="3" type="ORF">EHSB41UT_03341</name>
</gene>
<dbReference type="OrthoDB" id="9809813at2"/>
<protein>
    <recommendedName>
        <fullName evidence="2">DUF218 domain-containing protein</fullName>
    </recommendedName>
</protein>
<dbReference type="GO" id="GO:0005886">
    <property type="term" value="C:plasma membrane"/>
    <property type="evidence" value="ECO:0007669"/>
    <property type="project" value="TreeGrafter"/>
</dbReference>
<reference evidence="3 4" key="1">
    <citation type="submission" date="2017-03" db="EMBL/GenBank/DDBJ databases">
        <authorList>
            <person name="Afonso C.L."/>
            <person name="Miller P.J."/>
            <person name="Scott M.A."/>
            <person name="Spackman E."/>
            <person name="Goraichik I."/>
            <person name="Dimitrov K.M."/>
            <person name="Suarez D.L."/>
            <person name="Swayne D.E."/>
        </authorList>
    </citation>
    <scope>NUCLEOTIDE SEQUENCE [LARGE SCALE GENOMIC DNA]</scope>
    <source>
        <strain evidence="3">SB41UT1</strain>
    </source>
</reference>
<dbReference type="Proteomes" id="UP000196573">
    <property type="component" value="Unassembled WGS sequence"/>
</dbReference>
<keyword evidence="4" id="KW-1185">Reference proteome</keyword>
<dbReference type="GO" id="GO:0043164">
    <property type="term" value="P:Gram-negative-bacterium-type cell wall biogenesis"/>
    <property type="evidence" value="ECO:0007669"/>
    <property type="project" value="TreeGrafter"/>
</dbReference>